<keyword evidence="3" id="KW-1185">Reference proteome</keyword>
<dbReference type="GO" id="GO:0005615">
    <property type="term" value="C:extracellular space"/>
    <property type="evidence" value="ECO:0007669"/>
    <property type="project" value="Ensembl"/>
</dbReference>
<dbReference type="GO" id="GO:0005186">
    <property type="term" value="F:pheromone activity"/>
    <property type="evidence" value="ECO:0007669"/>
    <property type="project" value="Ensembl"/>
</dbReference>
<dbReference type="Proteomes" id="UP000694415">
    <property type="component" value="Unplaced"/>
</dbReference>
<dbReference type="Ensembl" id="ENSMSIT00000022368.1">
    <property type="protein sequence ID" value="ENSMSIP00000017674.1"/>
    <property type="gene ID" value="ENSMSIG00000015087.1"/>
</dbReference>
<accession>A0A8C6H831</accession>
<dbReference type="InterPro" id="IPR032253">
    <property type="entry name" value="Esp1/Esp22"/>
</dbReference>
<proteinExistence type="predicted"/>
<sequence>MEKVSAITSFPVILFLIILQLSSICSEERTQADPTISADNKKNFKTVVDLIDCQCERNFIESLESTLPASNQDQTLFENMTNQHKLNLSKMLSVLSKCCTQKQEVDTVHFRRMPHRIQSTKQNNYKKQVLYPVQEFMNLTIDVLVSRYV</sequence>
<evidence type="ECO:0000256" key="1">
    <source>
        <dbReference type="SAM" id="SignalP"/>
    </source>
</evidence>
<dbReference type="GeneTree" id="ENSGT00840000130532"/>
<feature type="signal peptide" evidence="1">
    <location>
        <begin position="1"/>
        <end position="26"/>
    </location>
</feature>
<evidence type="ECO:0000313" key="2">
    <source>
        <dbReference type="Ensembl" id="ENSMSIP00000017674.1"/>
    </source>
</evidence>
<dbReference type="CDD" id="cd14249">
    <property type="entry name" value="ESP1_like"/>
    <property type="match status" value="1"/>
</dbReference>
<dbReference type="Pfam" id="PF16590">
    <property type="entry name" value="ESP"/>
    <property type="match status" value="1"/>
</dbReference>
<reference evidence="2" key="2">
    <citation type="submission" date="2025-09" db="UniProtKB">
        <authorList>
            <consortium name="Ensembl"/>
        </authorList>
    </citation>
    <scope>IDENTIFICATION</scope>
</reference>
<protein>
    <submittedName>
        <fullName evidence="2">Exocrine gland secreted peptide 8</fullName>
    </submittedName>
</protein>
<evidence type="ECO:0000313" key="3">
    <source>
        <dbReference type="Proteomes" id="UP000694415"/>
    </source>
</evidence>
<organism evidence="2 3">
    <name type="scientific">Mus spicilegus</name>
    <name type="common">Mound-building mouse</name>
    <dbReference type="NCBI Taxonomy" id="10103"/>
    <lineage>
        <taxon>Eukaryota</taxon>
        <taxon>Metazoa</taxon>
        <taxon>Chordata</taxon>
        <taxon>Craniata</taxon>
        <taxon>Vertebrata</taxon>
        <taxon>Euteleostomi</taxon>
        <taxon>Mammalia</taxon>
        <taxon>Eutheria</taxon>
        <taxon>Euarchontoglires</taxon>
        <taxon>Glires</taxon>
        <taxon>Rodentia</taxon>
        <taxon>Myomorpha</taxon>
        <taxon>Muroidea</taxon>
        <taxon>Muridae</taxon>
        <taxon>Murinae</taxon>
        <taxon>Mus</taxon>
        <taxon>Mus</taxon>
    </lineage>
</organism>
<dbReference type="AlphaFoldDB" id="A0A8C6H831"/>
<feature type="chain" id="PRO_5034013778" evidence="1">
    <location>
        <begin position="27"/>
        <end position="149"/>
    </location>
</feature>
<reference evidence="2" key="1">
    <citation type="submission" date="2025-08" db="UniProtKB">
        <authorList>
            <consortium name="Ensembl"/>
        </authorList>
    </citation>
    <scope>IDENTIFICATION</scope>
</reference>
<keyword evidence="1" id="KW-0732">Signal</keyword>
<name>A0A8C6H831_MUSSI</name>